<dbReference type="InterPro" id="IPR013766">
    <property type="entry name" value="Thioredoxin_domain"/>
</dbReference>
<name>A0A6I8ULB2_DROPS</name>
<dbReference type="RefSeq" id="XP_001357339.2">
    <property type="nucleotide sequence ID" value="XM_001357303.4"/>
</dbReference>
<keyword evidence="3" id="KW-0411">Iron-sulfur</keyword>
<gene>
    <name evidence="7" type="primary">Grx3</name>
</gene>
<dbReference type="FunFam" id="3.40.30.10:FF:000012">
    <property type="entry name" value="Monothiol glutaredoxin"/>
    <property type="match status" value="1"/>
</dbReference>
<dbReference type="GO" id="GO:0006879">
    <property type="term" value="P:intracellular iron ion homeostasis"/>
    <property type="evidence" value="ECO:0007669"/>
    <property type="project" value="TreeGrafter"/>
</dbReference>
<dbReference type="InterPro" id="IPR033658">
    <property type="entry name" value="GRX_PICOT-like"/>
</dbReference>
<evidence type="ECO:0000259" key="5">
    <source>
        <dbReference type="Pfam" id="PF00462"/>
    </source>
</evidence>
<keyword evidence="1" id="KW-0479">Metal-binding</keyword>
<feature type="domain" description="Thioredoxin" evidence="4">
    <location>
        <begin position="6"/>
        <end position="94"/>
    </location>
</feature>
<dbReference type="Proteomes" id="UP000001819">
    <property type="component" value="Chromosome 4"/>
</dbReference>
<dbReference type="CDD" id="cd03028">
    <property type="entry name" value="GRX_PICOT_like"/>
    <property type="match status" value="1"/>
</dbReference>
<reference evidence="7" key="1">
    <citation type="submission" date="2025-08" db="UniProtKB">
        <authorList>
            <consortium name="RefSeq"/>
        </authorList>
    </citation>
    <scope>IDENTIFICATION</scope>
    <source>
        <strain evidence="7">MV-25-SWS-2005</strain>
        <tissue evidence="7">Whole body</tissue>
    </source>
</reference>
<dbReference type="GO" id="GO:0005634">
    <property type="term" value="C:nucleus"/>
    <property type="evidence" value="ECO:0007669"/>
    <property type="project" value="TreeGrafter"/>
</dbReference>
<accession>A0A6I8ULB2</accession>
<dbReference type="SUPFAM" id="SSF52833">
    <property type="entry name" value="Thioredoxin-like"/>
    <property type="match status" value="2"/>
</dbReference>
<dbReference type="SMR" id="A0A6I8ULB2"/>
<dbReference type="Pfam" id="PF00462">
    <property type="entry name" value="Glutaredoxin"/>
    <property type="match status" value="1"/>
</dbReference>
<proteinExistence type="predicted"/>
<dbReference type="GO" id="GO:0046872">
    <property type="term" value="F:metal ion binding"/>
    <property type="evidence" value="ECO:0007669"/>
    <property type="project" value="UniProtKB-KW"/>
</dbReference>
<dbReference type="PANTHER" id="PTHR10293">
    <property type="entry name" value="GLUTAREDOXIN FAMILY MEMBER"/>
    <property type="match status" value="1"/>
</dbReference>
<evidence type="ECO:0000313" key="7">
    <source>
        <dbReference type="RefSeq" id="XP_001357339.2"/>
    </source>
</evidence>
<organism evidence="6 7">
    <name type="scientific">Drosophila pseudoobscura pseudoobscura</name>
    <name type="common">Fruit fly</name>
    <dbReference type="NCBI Taxonomy" id="46245"/>
    <lineage>
        <taxon>Eukaryota</taxon>
        <taxon>Metazoa</taxon>
        <taxon>Ecdysozoa</taxon>
        <taxon>Arthropoda</taxon>
        <taxon>Hexapoda</taxon>
        <taxon>Insecta</taxon>
        <taxon>Pterygota</taxon>
        <taxon>Neoptera</taxon>
        <taxon>Endopterygota</taxon>
        <taxon>Diptera</taxon>
        <taxon>Brachycera</taxon>
        <taxon>Muscomorpha</taxon>
        <taxon>Ephydroidea</taxon>
        <taxon>Drosophilidae</taxon>
        <taxon>Drosophila</taxon>
        <taxon>Sophophora</taxon>
    </lineage>
</organism>
<dbReference type="PROSITE" id="PS51354">
    <property type="entry name" value="GLUTAREDOXIN_2"/>
    <property type="match status" value="1"/>
</dbReference>
<dbReference type="CDD" id="cd02984">
    <property type="entry name" value="TRX_PICOT"/>
    <property type="match status" value="1"/>
</dbReference>
<evidence type="ECO:0000259" key="4">
    <source>
        <dbReference type="Pfam" id="PF00085"/>
    </source>
</evidence>
<evidence type="ECO:0000313" key="6">
    <source>
        <dbReference type="Proteomes" id="UP000001819"/>
    </source>
</evidence>
<dbReference type="KEGG" id="dpo:4817908"/>
<dbReference type="FunCoup" id="A0A6I8ULB2">
    <property type="interactions" value="2248"/>
</dbReference>
<protein>
    <submittedName>
        <fullName evidence="7">Glutaredoxin 3</fullName>
    </submittedName>
</protein>
<dbReference type="InParanoid" id="A0A6I8ULB2"/>
<dbReference type="AlphaFoldDB" id="A0A6I8ULB2"/>
<dbReference type="PANTHER" id="PTHR10293:SF73">
    <property type="entry name" value="GLUTAREDOXIN-3"/>
    <property type="match status" value="1"/>
</dbReference>
<dbReference type="ExpressionAtlas" id="A0A6I8ULB2">
    <property type="expression patterns" value="baseline"/>
</dbReference>
<dbReference type="InterPro" id="IPR036249">
    <property type="entry name" value="Thioredoxin-like_sf"/>
</dbReference>
<dbReference type="Pfam" id="PF00085">
    <property type="entry name" value="Thioredoxin"/>
    <property type="match status" value="1"/>
</dbReference>
<dbReference type="Gene3D" id="3.40.30.10">
    <property type="entry name" value="Glutaredoxin"/>
    <property type="match status" value="2"/>
</dbReference>
<keyword evidence="6" id="KW-1185">Reference proteome</keyword>
<dbReference type="NCBIfam" id="TIGR00365">
    <property type="entry name" value="Grx4 family monothiol glutaredoxin"/>
    <property type="match status" value="1"/>
</dbReference>
<evidence type="ECO:0000256" key="3">
    <source>
        <dbReference type="ARBA" id="ARBA00023014"/>
    </source>
</evidence>
<evidence type="ECO:0000256" key="2">
    <source>
        <dbReference type="ARBA" id="ARBA00023004"/>
    </source>
</evidence>
<dbReference type="InterPro" id="IPR004480">
    <property type="entry name" value="Monothiol_GRX-rel"/>
</dbReference>
<dbReference type="GO" id="GO:0005829">
    <property type="term" value="C:cytosol"/>
    <property type="evidence" value="ECO:0007669"/>
    <property type="project" value="TreeGrafter"/>
</dbReference>
<dbReference type="InterPro" id="IPR002109">
    <property type="entry name" value="Glutaredoxin"/>
</dbReference>
<dbReference type="GO" id="GO:0051536">
    <property type="term" value="F:iron-sulfur cluster binding"/>
    <property type="evidence" value="ECO:0007669"/>
    <property type="project" value="UniProtKB-KW"/>
</dbReference>
<evidence type="ECO:0000256" key="1">
    <source>
        <dbReference type="ARBA" id="ARBA00022723"/>
    </source>
</evidence>
<feature type="domain" description="Glutaredoxin" evidence="5">
    <location>
        <begin position="132"/>
        <end position="195"/>
    </location>
</feature>
<sequence>MPVLSVSNAEEYQNLINADKTTAALFAADWAEQCAQVKDVLEELSKLLGDKLQFISLNAEQFPEISMKHQIEAVPTVIFFAKGSAVDRVDGVDVAAISSKSKKLAESASSAAATGQSLDDRLKALVNTAPLMIFMKGDRNAPRCGFSKQLIAIVNDTSLPYETFDILSDEEVRQGLKTYSDWPTYPQVYVKGELIGGLDIIKELLANKELETTLKG</sequence>
<keyword evidence="2" id="KW-0408">Iron</keyword>